<dbReference type="Gene3D" id="1.10.10.10">
    <property type="entry name" value="Winged helix-like DNA-binding domain superfamily/Winged helix DNA-binding domain"/>
    <property type="match status" value="1"/>
</dbReference>
<proteinExistence type="predicted"/>
<dbReference type="InterPro" id="IPR036390">
    <property type="entry name" value="WH_DNA-bd_sf"/>
</dbReference>
<accession>A0A6N7LP46</accession>
<dbReference type="AlphaFoldDB" id="A0A6N7LP46"/>
<dbReference type="PROSITE" id="PS50995">
    <property type="entry name" value="HTH_MARR_2"/>
    <property type="match status" value="1"/>
</dbReference>
<dbReference type="SUPFAM" id="SSF46785">
    <property type="entry name" value="Winged helix' DNA-binding domain"/>
    <property type="match status" value="1"/>
</dbReference>
<comment type="caution">
    <text evidence="2">The sequence shown here is derived from an EMBL/GenBank/DDBJ whole genome shotgun (WGS) entry which is preliminary data.</text>
</comment>
<dbReference type="InterPro" id="IPR036388">
    <property type="entry name" value="WH-like_DNA-bd_sf"/>
</dbReference>
<name>A0A6N7LP46_9GAMM</name>
<protein>
    <submittedName>
        <fullName evidence="2">MarR family transcriptional regulator</fullName>
    </submittedName>
</protein>
<dbReference type="SMART" id="SM00347">
    <property type="entry name" value="HTH_MARR"/>
    <property type="match status" value="1"/>
</dbReference>
<dbReference type="Pfam" id="PF12802">
    <property type="entry name" value="MarR_2"/>
    <property type="match status" value="1"/>
</dbReference>
<dbReference type="GO" id="GO:0006950">
    <property type="term" value="P:response to stress"/>
    <property type="evidence" value="ECO:0007669"/>
    <property type="project" value="TreeGrafter"/>
</dbReference>
<dbReference type="RefSeq" id="WP_153498515.1">
    <property type="nucleotide sequence ID" value="NZ_WIRE01000001.1"/>
</dbReference>
<dbReference type="PANTHER" id="PTHR33164">
    <property type="entry name" value="TRANSCRIPTIONAL REGULATOR, MARR FAMILY"/>
    <property type="match status" value="1"/>
</dbReference>
<dbReference type="InterPro" id="IPR039422">
    <property type="entry name" value="MarR/SlyA-like"/>
</dbReference>
<dbReference type="InterPro" id="IPR000835">
    <property type="entry name" value="HTH_MarR-typ"/>
</dbReference>
<feature type="domain" description="HTH marR-type" evidence="1">
    <location>
        <begin position="21"/>
        <end position="149"/>
    </location>
</feature>
<evidence type="ECO:0000313" key="3">
    <source>
        <dbReference type="Proteomes" id="UP000469421"/>
    </source>
</evidence>
<keyword evidence="3" id="KW-1185">Reference proteome</keyword>
<dbReference type="PANTHER" id="PTHR33164:SF105">
    <property type="entry name" value="TRANSCRIPTIONAL REPRESSOR PROTEIN-RELATED"/>
    <property type="match status" value="1"/>
</dbReference>
<sequence length="155" mass="17376">MSRRPPQPSSLDPEQVGLHCAALHSRVLSRLVTRLYNQQLAESGLRITQFSVLNAIKARPPESIFQLAELLGMERTSLQRTVDKLIEKGLVESEPTGNKRALGLSLTPQGEACYQQALVGWQAAQDQFESLVGKQSWQQIASELRRFSHKVKQEL</sequence>
<dbReference type="GO" id="GO:0003700">
    <property type="term" value="F:DNA-binding transcription factor activity"/>
    <property type="evidence" value="ECO:0007669"/>
    <property type="project" value="InterPro"/>
</dbReference>
<organism evidence="2 3">
    <name type="scientific">Alcanivorax sediminis</name>
    <dbReference type="NCBI Taxonomy" id="2663008"/>
    <lineage>
        <taxon>Bacteria</taxon>
        <taxon>Pseudomonadati</taxon>
        <taxon>Pseudomonadota</taxon>
        <taxon>Gammaproteobacteria</taxon>
        <taxon>Oceanospirillales</taxon>
        <taxon>Alcanivoracaceae</taxon>
        <taxon>Alcanivorax</taxon>
    </lineage>
</organism>
<dbReference type="Proteomes" id="UP000469421">
    <property type="component" value="Unassembled WGS sequence"/>
</dbReference>
<evidence type="ECO:0000313" key="2">
    <source>
        <dbReference type="EMBL" id="MQX51723.1"/>
    </source>
</evidence>
<reference evidence="2 3" key="1">
    <citation type="submission" date="2019-10" db="EMBL/GenBank/DDBJ databases">
        <title>Alcanivorax sp.PA15-N-34 draft genome sequence.</title>
        <authorList>
            <person name="Liao X."/>
            <person name="Shao Z."/>
        </authorList>
    </citation>
    <scope>NUCLEOTIDE SEQUENCE [LARGE SCALE GENOMIC DNA]</scope>
    <source>
        <strain evidence="2 3">PA15-N-34</strain>
    </source>
</reference>
<gene>
    <name evidence="2" type="ORF">GFN93_00590</name>
</gene>
<dbReference type="EMBL" id="WIRE01000001">
    <property type="protein sequence ID" value="MQX51723.1"/>
    <property type="molecule type" value="Genomic_DNA"/>
</dbReference>
<evidence type="ECO:0000259" key="1">
    <source>
        <dbReference type="PROSITE" id="PS50995"/>
    </source>
</evidence>